<gene>
    <name evidence="2" type="ORF">GJW-30_1_00210</name>
</gene>
<evidence type="ECO:0000313" key="3">
    <source>
        <dbReference type="Proteomes" id="UP000236884"/>
    </source>
</evidence>
<dbReference type="Proteomes" id="UP000236884">
    <property type="component" value="Chromosome"/>
</dbReference>
<dbReference type="EMBL" id="AP014946">
    <property type="protein sequence ID" value="BAT57702.1"/>
    <property type="molecule type" value="Genomic_DNA"/>
</dbReference>
<proteinExistence type="predicted"/>
<keyword evidence="1" id="KW-1133">Transmembrane helix</keyword>
<reference evidence="2 3" key="1">
    <citation type="submission" date="2015-08" db="EMBL/GenBank/DDBJ databases">
        <title>Investigation of the bacterial diversity of lava forest soil.</title>
        <authorList>
            <person name="Lee J.S."/>
        </authorList>
    </citation>
    <scope>NUCLEOTIDE SEQUENCE [LARGE SCALE GENOMIC DNA]</scope>
    <source>
        <strain evidence="2 3">GJW-30</strain>
    </source>
</reference>
<evidence type="ECO:0000256" key="1">
    <source>
        <dbReference type="SAM" id="Phobius"/>
    </source>
</evidence>
<evidence type="ECO:0000313" key="2">
    <source>
        <dbReference type="EMBL" id="BAT57702.1"/>
    </source>
</evidence>
<dbReference type="KEGG" id="vgo:GJW-30_1_00210"/>
<feature type="transmembrane region" description="Helical" evidence="1">
    <location>
        <begin position="32"/>
        <end position="56"/>
    </location>
</feature>
<organism evidence="2 3">
    <name type="scientific">Variibacter gotjawalensis</name>
    <dbReference type="NCBI Taxonomy" id="1333996"/>
    <lineage>
        <taxon>Bacteria</taxon>
        <taxon>Pseudomonadati</taxon>
        <taxon>Pseudomonadota</taxon>
        <taxon>Alphaproteobacteria</taxon>
        <taxon>Hyphomicrobiales</taxon>
        <taxon>Nitrobacteraceae</taxon>
        <taxon>Variibacter</taxon>
    </lineage>
</organism>
<dbReference type="AlphaFoldDB" id="A0A0S3PP32"/>
<keyword evidence="1" id="KW-0812">Transmembrane</keyword>
<name>A0A0S3PP32_9BRAD</name>
<keyword evidence="3" id="KW-1185">Reference proteome</keyword>
<sequence length="75" mass="7886">MSTAISGCPDRADPINRVSMTVMTTENATERAYSRATLVAGAALTVFIGGGLFLWARHGSAVFHEIIVAGLALCF</sequence>
<protein>
    <submittedName>
        <fullName evidence="2">Uncharacterized protein</fullName>
    </submittedName>
</protein>
<keyword evidence="1" id="KW-0472">Membrane</keyword>
<accession>A0A0S3PP32</accession>